<keyword evidence="2" id="KW-1185">Reference proteome</keyword>
<dbReference type="Proteomes" id="UP000188605">
    <property type="component" value="Unassembled WGS sequence"/>
</dbReference>
<reference evidence="1" key="1">
    <citation type="submission" date="2016-08" db="EMBL/GenBank/DDBJ databases">
        <authorList>
            <person name="Ngugi D.K."/>
            <person name="Miyake S."/>
            <person name="Stingl U."/>
        </authorList>
    </citation>
    <scope>NUCLEOTIDE SEQUENCE</scope>
    <source>
        <strain evidence="1">SCG-B11WGA-EpuloA1</strain>
    </source>
</reference>
<dbReference type="EMBL" id="LJDB01000073">
    <property type="protein sequence ID" value="ONI39092.1"/>
    <property type="molecule type" value="Genomic_DNA"/>
</dbReference>
<comment type="caution">
    <text evidence="1">The sequence shown here is derived from an EMBL/GenBank/DDBJ whole genome shotgun (WGS) entry which is preliminary data.</text>
</comment>
<gene>
    <name evidence="1" type="ORF">AN396_09475</name>
</gene>
<accession>A0ACC8XA59</accession>
<proteinExistence type="predicted"/>
<organism evidence="1 2">
    <name type="scientific">Candidatus Epulonipiscium fishelsonii</name>
    <dbReference type="NCBI Taxonomy" id="77094"/>
    <lineage>
        <taxon>Bacteria</taxon>
        <taxon>Bacillati</taxon>
        <taxon>Bacillota</taxon>
        <taxon>Clostridia</taxon>
        <taxon>Lachnospirales</taxon>
        <taxon>Lachnospiraceae</taxon>
        <taxon>Candidatus Epulonipiscium</taxon>
    </lineage>
</organism>
<sequence>MDKYILLVEDDVTIALGITTFLSKQNLKVKTVNNLKDANKHIDAQVSLILLDLTLPDGISFSFCKHVKSTMDIPIIFITVCDNEEHIIQGLDLGADDYITKPFSLKVLYSRIKAVLRRQKETTVKDILTCDNIQMHLNKNMVICNGEIIKLSANEYKLLKILLTNKNCNLSRLHLLDKLWDANGNFVNDNTLTVTMKRLREKLANPECIKTIRGTGYLMEDTDV</sequence>
<name>A0ACC8XA59_9FIRM</name>
<evidence type="ECO:0000313" key="2">
    <source>
        <dbReference type="Proteomes" id="UP000188605"/>
    </source>
</evidence>
<evidence type="ECO:0000313" key="1">
    <source>
        <dbReference type="EMBL" id="ONI39092.1"/>
    </source>
</evidence>
<protein>
    <submittedName>
        <fullName evidence="1">DNA-binding response regulator</fullName>
    </submittedName>
</protein>
<keyword evidence="1" id="KW-0238">DNA-binding</keyword>